<sequence length="59" mass="6936">MLQKLKVCRVGVGFNEVVILVFQKIIKTLGVLNFYDVFFIFNKFLNAILSFRKQQLIIQ</sequence>
<keyword evidence="2" id="KW-1185">Reference proteome</keyword>
<gene>
    <name evidence="1" type="ORF">LPB3_09495</name>
</gene>
<protein>
    <submittedName>
        <fullName evidence="1">Uncharacterized protein</fullName>
    </submittedName>
</protein>
<dbReference type="EMBL" id="LSFM01000022">
    <property type="protein sequence ID" value="OBY64598.1"/>
    <property type="molecule type" value="Genomic_DNA"/>
</dbReference>
<evidence type="ECO:0000313" key="1">
    <source>
        <dbReference type="EMBL" id="OBY64598.1"/>
    </source>
</evidence>
<dbReference type="AlphaFoldDB" id="A0A1B8TYA3"/>
<organism evidence="1 2">
    <name type="scientific">Polaribacter vadi</name>
    <dbReference type="NCBI Taxonomy" id="1774273"/>
    <lineage>
        <taxon>Bacteria</taxon>
        <taxon>Pseudomonadati</taxon>
        <taxon>Bacteroidota</taxon>
        <taxon>Flavobacteriia</taxon>
        <taxon>Flavobacteriales</taxon>
        <taxon>Flavobacteriaceae</taxon>
    </lineage>
</organism>
<accession>A0A1B8TYA3</accession>
<dbReference type="KEGG" id="pob:LPB03_03000"/>
<dbReference type="Proteomes" id="UP000092584">
    <property type="component" value="Unassembled WGS sequence"/>
</dbReference>
<proteinExistence type="predicted"/>
<evidence type="ECO:0000313" key="2">
    <source>
        <dbReference type="Proteomes" id="UP000092584"/>
    </source>
</evidence>
<reference evidence="2" key="1">
    <citation type="submission" date="2016-02" db="EMBL/GenBank/DDBJ databases">
        <authorList>
            <person name="Shin S.-K."/>
            <person name="Yi H."/>
            <person name="Kim E."/>
        </authorList>
    </citation>
    <scope>NUCLEOTIDE SEQUENCE [LARGE SCALE GENOMIC DNA]</scope>
    <source>
        <strain evidence="2">LPB0003</strain>
    </source>
</reference>
<name>A0A1B8TYA3_9FLAO</name>
<comment type="caution">
    <text evidence="1">The sequence shown here is derived from an EMBL/GenBank/DDBJ whole genome shotgun (WGS) entry which is preliminary data.</text>
</comment>